<evidence type="ECO:0000259" key="3">
    <source>
        <dbReference type="PROSITE" id="PS50158"/>
    </source>
</evidence>
<protein>
    <recommendedName>
        <fullName evidence="3">CCHC-type domain-containing protein</fullName>
    </recommendedName>
</protein>
<gene>
    <name evidence="4" type="ORF">FPOA_06549</name>
</gene>
<dbReference type="AlphaFoldDB" id="A0A1B8AZV5"/>
<reference evidence="4 5" key="1">
    <citation type="submission" date="2016-06" db="EMBL/GenBank/DDBJ databases">
        <title>Living apart together: crosstalk between the core and supernumerary genomes in a fungal plant pathogen.</title>
        <authorList>
            <person name="Vanheule A."/>
            <person name="Audenaert K."/>
            <person name="Warris S."/>
            <person name="Van De Geest H."/>
            <person name="Schijlen E."/>
            <person name="Hofte M."/>
            <person name="De Saeger S."/>
            <person name="Haesaert G."/>
            <person name="Waalwijk C."/>
            <person name="Van Der Lee T."/>
        </authorList>
    </citation>
    <scope>NUCLEOTIDE SEQUENCE [LARGE SCALE GENOMIC DNA]</scope>
    <source>
        <strain evidence="4 5">2516</strain>
    </source>
</reference>
<dbReference type="OrthoDB" id="5107053at2759"/>
<proteinExistence type="predicted"/>
<feature type="compositionally biased region" description="Polar residues" evidence="2">
    <location>
        <begin position="358"/>
        <end position="371"/>
    </location>
</feature>
<keyword evidence="1" id="KW-0862">Zinc</keyword>
<dbReference type="Pfam" id="PF00098">
    <property type="entry name" value="zf-CCHC"/>
    <property type="match status" value="1"/>
</dbReference>
<evidence type="ECO:0000256" key="1">
    <source>
        <dbReference type="PROSITE-ProRule" id="PRU00047"/>
    </source>
</evidence>
<dbReference type="PROSITE" id="PS50158">
    <property type="entry name" value="ZF_CCHC"/>
    <property type="match status" value="1"/>
</dbReference>
<keyword evidence="1" id="KW-0479">Metal-binding</keyword>
<feature type="compositionally biased region" description="Low complexity" evidence="2">
    <location>
        <begin position="339"/>
        <end position="352"/>
    </location>
</feature>
<feature type="compositionally biased region" description="Polar residues" evidence="2">
    <location>
        <begin position="325"/>
        <end position="335"/>
    </location>
</feature>
<feature type="domain" description="CCHC-type" evidence="3">
    <location>
        <begin position="239"/>
        <end position="252"/>
    </location>
</feature>
<dbReference type="InterPro" id="IPR001878">
    <property type="entry name" value="Znf_CCHC"/>
</dbReference>
<dbReference type="EMBL" id="LYXU01000002">
    <property type="protein sequence ID" value="OBS26018.1"/>
    <property type="molecule type" value="Genomic_DNA"/>
</dbReference>
<dbReference type="GO" id="GO:0008270">
    <property type="term" value="F:zinc ion binding"/>
    <property type="evidence" value="ECO:0007669"/>
    <property type="project" value="UniProtKB-KW"/>
</dbReference>
<comment type="caution">
    <text evidence="4">The sequence shown here is derived from an EMBL/GenBank/DDBJ whole genome shotgun (WGS) entry which is preliminary data.</text>
</comment>
<feature type="region of interest" description="Disordered" evidence="2">
    <location>
        <begin position="322"/>
        <end position="438"/>
    </location>
</feature>
<evidence type="ECO:0000313" key="4">
    <source>
        <dbReference type="EMBL" id="OBS26018.1"/>
    </source>
</evidence>
<evidence type="ECO:0000313" key="5">
    <source>
        <dbReference type="Proteomes" id="UP000091967"/>
    </source>
</evidence>
<name>A0A1B8AZV5_FUSPO</name>
<dbReference type="Proteomes" id="UP000091967">
    <property type="component" value="Unassembled WGS sequence"/>
</dbReference>
<accession>A0A1B8AZV5</accession>
<feature type="compositionally biased region" description="Acidic residues" evidence="2">
    <location>
        <begin position="405"/>
        <end position="425"/>
    </location>
</feature>
<sequence>MSSSTKPSPERYDFGAKCAESSLTKDLSQRIGVAPDALADKMVKLNLRLARKANRQFSVIVDIVDPELLMKFTPGRILSRILELKDECFQAARSCSRRSPKTNHLIFLFDTLEAARAFRENGHKIPAKLSTNMKFEPESFWVFCMDFNMDDIKTWSRNKGPGKETQFWYLLHPQGRTREWSRQAGFGIVKAFWKSKRLWMILDDEAKAKRAVSGNRVFTFDGIQTRLGSGDPHQFIKQCYNCRDIGHMARECHYQRRCPMCSSMDPEHAYSTETCSKQTLCHFCKSKKHRCFQFSECQDPRVKFAVEEAALWKGKAYWDTESSNEDLASSPSSLVQPDLSSSPPSESPLSFLGEDLSLEQSFGNEESSFDTPASCPRSPFSQASAHDQRSPSPPISLDSSSSSMDESDEDFMSDSDEDEDEDEDAGFGPNVQSVPGMFQFSMDDAFDMVDLSRLRQSSPP</sequence>
<organism evidence="4 5">
    <name type="scientific">Fusarium poae</name>
    <dbReference type="NCBI Taxonomy" id="36050"/>
    <lineage>
        <taxon>Eukaryota</taxon>
        <taxon>Fungi</taxon>
        <taxon>Dikarya</taxon>
        <taxon>Ascomycota</taxon>
        <taxon>Pezizomycotina</taxon>
        <taxon>Sordariomycetes</taxon>
        <taxon>Hypocreomycetidae</taxon>
        <taxon>Hypocreales</taxon>
        <taxon>Nectriaceae</taxon>
        <taxon>Fusarium</taxon>
    </lineage>
</organism>
<keyword evidence="1" id="KW-0863">Zinc-finger</keyword>
<keyword evidence="5" id="KW-1185">Reference proteome</keyword>
<dbReference type="GO" id="GO:0003676">
    <property type="term" value="F:nucleic acid binding"/>
    <property type="evidence" value="ECO:0007669"/>
    <property type="project" value="InterPro"/>
</dbReference>
<evidence type="ECO:0000256" key="2">
    <source>
        <dbReference type="SAM" id="MobiDB-lite"/>
    </source>
</evidence>